<dbReference type="Pfam" id="PF04616">
    <property type="entry name" value="Glyco_hydro_43"/>
    <property type="match status" value="1"/>
</dbReference>
<feature type="site" description="Important for catalytic activity, responsible for pKa modulation of the active site Glu and correct orientation of both the proton donor and substrate" evidence="6">
    <location>
        <position position="185"/>
    </location>
</feature>
<name>A0A285RQE3_9FIRM</name>
<keyword evidence="4" id="KW-0119">Carbohydrate metabolism</keyword>
<evidence type="ECO:0000256" key="3">
    <source>
        <dbReference type="ARBA" id="ARBA00022801"/>
    </source>
</evidence>
<dbReference type="AlphaFoldDB" id="A0A285RQE3"/>
<dbReference type="InterPro" id="IPR023296">
    <property type="entry name" value="Glyco_hydro_beta-prop_sf"/>
</dbReference>
<keyword evidence="2" id="KW-0624">Polysaccharide degradation</keyword>
<reference evidence="9 10" key="1">
    <citation type="submission" date="2017-08" db="EMBL/GenBank/DDBJ databases">
        <authorList>
            <person name="de Groot N.N."/>
        </authorList>
    </citation>
    <scope>NUCLEOTIDE SEQUENCE [LARGE SCALE GENOMIC DNA]</scope>
    <source>
        <strain evidence="9 10">DSM 9787</strain>
    </source>
</reference>
<evidence type="ECO:0000313" key="10">
    <source>
        <dbReference type="Proteomes" id="UP000219563"/>
    </source>
</evidence>
<sequence>MKKKAMVAVLIATTAVGLVGCGSPKEVVLEKEDGGNPLVSSNEDYVYGGDPSVLVDGDTVYLYTGHDASTDEEVGKSIYNIPEYLCYSSTDMVNWTSEGVVMSMEDVSWTSNDTSAWASQVMKHTDPADGKDKYYLYYCSWDKTGKQCIGVAVSDSPTGTFVDIGAPLVKSTVTKPNTSTFNDIDPTAWIETDEDGVEHRYLAWGNGMFFVCELNEDMISVTDVNGDGKITSGKVAGEDDVVIRTDGLESYTEAPWIYRRSDENGNYYGDYYLFFAHQWRECMAYATTDDLLSGDWSETKKIMNPTATSNTNHMAVFDFKGKTYFVYHNGSLPAGSGFRRTACVVELQFNDDGSIDLFEESAAGISGKTSTISTMDGVKIAHNPFVCSSADSDYPYKDVAIGINLVEGDSKDFDWVIRSGKADFSNEAYVSIESENKPGLYITANSDGTVTLCQDTKASDASAANQTFKTVEGLADKNGISLESVAQPGKYVTLVDDVLTLTDGSNKESATFKIEVAQ</sequence>
<dbReference type="SUPFAM" id="SSF75005">
    <property type="entry name" value="Arabinanase/levansucrase/invertase"/>
    <property type="match status" value="1"/>
</dbReference>
<dbReference type="InterPro" id="IPR052176">
    <property type="entry name" value="Glycosyl_Hydrlase_43_Enz"/>
</dbReference>
<dbReference type="Proteomes" id="UP000219563">
    <property type="component" value="Unassembled WGS sequence"/>
</dbReference>
<dbReference type="InterPro" id="IPR006710">
    <property type="entry name" value="Glyco_hydro_43"/>
</dbReference>
<keyword evidence="5 7" id="KW-0326">Glycosidase</keyword>
<accession>A0A285RQE3</accession>
<dbReference type="GO" id="GO:0046373">
    <property type="term" value="P:L-arabinose metabolic process"/>
    <property type="evidence" value="ECO:0007669"/>
    <property type="project" value="InterPro"/>
</dbReference>
<dbReference type="Pfam" id="PF05270">
    <property type="entry name" value="AbfB"/>
    <property type="match status" value="1"/>
</dbReference>
<keyword evidence="3 7" id="KW-0378">Hydrolase</keyword>
<evidence type="ECO:0000256" key="4">
    <source>
        <dbReference type="ARBA" id="ARBA00023277"/>
    </source>
</evidence>
<evidence type="ECO:0000256" key="1">
    <source>
        <dbReference type="ARBA" id="ARBA00009865"/>
    </source>
</evidence>
<organism evidence="9 10">
    <name type="scientific">Pseudobutyrivibrio ruminis DSM 9787</name>
    <dbReference type="NCBI Taxonomy" id="1123011"/>
    <lineage>
        <taxon>Bacteria</taxon>
        <taxon>Bacillati</taxon>
        <taxon>Bacillota</taxon>
        <taxon>Clostridia</taxon>
        <taxon>Lachnospirales</taxon>
        <taxon>Lachnospiraceae</taxon>
        <taxon>Pseudobutyrivibrio</taxon>
    </lineage>
</organism>
<evidence type="ECO:0000256" key="5">
    <source>
        <dbReference type="ARBA" id="ARBA00023295"/>
    </source>
</evidence>
<feature type="domain" description="Alpha-L-arabinofuranosidase B arabinose-binding" evidence="8">
    <location>
        <begin position="409"/>
        <end position="506"/>
    </location>
</feature>
<proteinExistence type="inferred from homology"/>
<dbReference type="GO" id="GO:0045493">
    <property type="term" value="P:xylan catabolic process"/>
    <property type="evidence" value="ECO:0007669"/>
    <property type="project" value="UniProtKB-KW"/>
</dbReference>
<dbReference type="InterPro" id="IPR036195">
    <property type="entry name" value="AbfB_ABD_sf"/>
</dbReference>
<dbReference type="PANTHER" id="PTHR43772:SF2">
    <property type="entry name" value="PUTATIVE (AFU_ORTHOLOGUE AFUA_2G04480)-RELATED"/>
    <property type="match status" value="1"/>
</dbReference>
<keyword evidence="2" id="KW-0858">Xylan degradation</keyword>
<dbReference type="PROSITE" id="PS51257">
    <property type="entry name" value="PROKAR_LIPOPROTEIN"/>
    <property type="match status" value="1"/>
</dbReference>
<dbReference type="RefSeq" id="WP_097075688.1">
    <property type="nucleotide sequence ID" value="NZ_OBMR01000003.1"/>
</dbReference>
<protein>
    <submittedName>
        <fullName evidence="9">Alpha-L-arabinofuranosidase B (ABFB) domain-containing protein</fullName>
    </submittedName>
</protein>
<gene>
    <name evidence="9" type="ORF">SAMN02910411_1023</name>
</gene>
<evidence type="ECO:0000256" key="2">
    <source>
        <dbReference type="ARBA" id="ARBA00022651"/>
    </source>
</evidence>
<evidence type="ECO:0000313" key="9">
    <source>
        <dbReference type="EMBL" id="SOB96270.1"/>
    </source>
</evidence>
<evidence type="ECO:0000256" key="6">
    <source>
        <dbReference type="PIRSR" id="PIRSR606710-2"/>
    </source>
</evidence>
<dbReference type="InterPro" id="IPR007934">
    <property type="entry name" value="AbfB_ABD"/>
</dbReference>
<dbReference type="PANTHER" id="PTHR43772">
    <property type="entry name" value="ENDO-1,4-BETA-XYLANASE"/>
    <property type="match status" value="1"/>
</dbReference>
<dbReference type="Gene3D" id="2.115.10.20">
    <property type="entry name" value="Glycosyl hydrolase domain, family 43"/>
    <property type="match status" value="1"/>
</dbReference>
<dbReference type="SUPFAM" id="SSF110221">
    <property type="entry name" value="AbfB domain"/>
    <property type="match status" value="1"/>
</dbReference>
<evidence type="ECO:0000256" key="7">
    <source>
        <dbReference type="RuleBase" id="RU361187"/>
    </source>
</evidence>
<dbReference type="Gene3D" id="2.80.10.50">
    <property type="match status" value="1"/>
</dbReference>
<comment type="similarity">
    <text evidence="1 7">Belongs to the glycosyl hydrolase 43 family.</text>
</comment>
<dbReference type="EMBL" id="OBMR01000003">
    <property type="protein sequence ID" value="SOB96270.1"/>
    <property type="molecule type" value="Genomic_DNA"/>
</dbReference>
<dbReference type="GO" id="GO:0046556">
    <property type="term" value="F:alpha-L-arabinofuranosidase activity"/>
    <property type="evidence" value="ECO:0007669"/>
    <property type="project" value="InterPro"/>
</dbReference>
<evidence type="ECO:0000259" key="8">
    <source>
        <dbReference type="Pfam" id="PF05270"/>
    </source>
</evidence>